<name>A0AAN8FZS2_TRICO</name>
<evidence type="ECO:0000259" key="2">
    <source>
        <dbReference type="Pfam" id="PF01764"/>
    </source>
</evidence>
<dbReference type="CDD" id="cd00519">
    <property type="entry name" value="Lipase_3"/>
    <property type="match status" value="1"/>
</dbReference>
<organism evidence="3 4">
    <name type="scientific">Trichostrongylus colubriformis</name>
    <name type="common">Black scour worm</name>
    <dbReference type="NCBI Taxonomy" id="6319"/>
    <lineage>
        <taxon>Eukaryota</taxon>
        <taxon>Metazoa</taxon>
        <taxon>Ecdysozoa</taxon>
        <taxon>Nematoda</taxon>
        <taxon>Chromadorea</taxon>
        <taxon>Rhabditida</taxon>
        <taxon>Rhabditina</taxon>
        <taxon>Rhabditomorpha</taxon>
        <taxon>Strongyloidea</taxon>
        <taxon>Trichostrongylidae</taxon>
        <taxon>Trichostrongylus</taxon>
    </lineage>
</organism>
<feature type="compositionally biased region" description="Low complexity" evidence="1">
    <location>
        <begin position="255"/>
        <end position="266"/>
    </location>
</feature>
<keyword evidence="4" id="KW-1185">Reference proteome</keyword>
<dbReference type="Pfam" id="PF01764">
    <property type="entry name" value="Lipase_3"/>
    <property type="match status" value="1"/>
</dbReference>
<protein>
    <recommendedName>
        <fullName evidence="2">Fungal lipase-type domain-containing protein</fullName>
    </recommendedName>
</protein>
<dbReference type="AlphaFoldDB" id="A0AAN8FZS2"/>
<dbReference type="Gene3D" id="3.40.50.1820">
    <property type="entry name" value="alpha/beta hydrolase"/>
    <property type="match status" value="1"/>
</dbReference>
<dbReference type="Proteomes" id="UP001331761">
    <property type="component" value="Unassembled WGS sequence"/>
</dbReference>
<dbReference type="EMBL" id="WIXE01003615">
    <property type="protein sequence ID" value="KAK5983780.1"/>
    <property type="molecule type" value="Genomic_DNA"/>
</dbReference>
<gene>
    <name evidence="3" type="ORF">GCK32_011804</name>
</gene>
<accession>A0AAN8FZS2</accession>
<reference evidence="3 4" key="1">
    <citation type="submission" date="2019-10" db="EMBL/GenBank/DDBJ databases">
        <title>Assembly and Annotation for the nematode Trichostrongylus colubriformis.</title>
        <authorList>
            <person name="Martin J."/>
        </authorList>
    </citation>
    <scope>NUCLEOTIDE SEQUENCE [LARGE SCALE GENOMIC DNA]</scope>
    <source>
        <strain evidence="3">G859</strain>
        <tissue evidence="3">Whole worm</tissue>
    </source>
</reference>
<sequence>MERTLRSLVQIYSDYEIWFIGHSLGGAKAEMSVVSVLLKKLVSQNKVRLLTFGATRVGDMSFVNLIEALVPYRFRVIHGRDMVPRYPRKFDGEWTPPHHHRYEVWYPEGMGIGAKYFVCLGAEDPQCSSRLSPWEIRASDNDIYFERSMQHWARSFCDDGIMYPKSQPTQFGNIREPVYDMTSIRTTYPTPATIPATSAHPIITNARLFPEDLPTIPFDGTTKKATTTESIQSTTPILVRTTKTSRMPSKTLFRTPPTTSTTPSTTHARNVLEEKLWNVTSIANSSRSGTRSWLYR</sequence>
<feature type="region of interest" description="Disordered" evidence="1">
    <location>
        <begin position="248"/>
        <end position="268"/>
    </location>
</feature>
<dbReference type="InterPro" id="IPR002921">
    <property type="entry name" value="Fungal_lipase-type"/>
</dbReference>
<evidence type="ECO:0000313" key="3">
    <source>
        <dbReference type="EMBL" id="KAK5983780.1"/>
    </source>
</evidence>
<dbReference type="InterPro" id="IPR029058">
    <property type="entry name" value="AB_hydrolase_fold"/>
</dbReference>
<comment type="caution">
    <text evidence="3">The sequence shown here is derived from an EMBL/GenBank/DDBJ whole genome shotgun (WGS) entry which is preliminary data.</text>
</comment>
<dbReference type="GO" id="GO:0006629">
    <property type="term" value="P:lipid metabolic process"/>
    <property type="evidence" value="ECO:0007669"/>
    <property type="project" value="InterPro"/>
</dbReference>
<evidence type="ECO:0000313" key="4">
    <source>
        <dbReference type="Proteomes" id="UP001331761"/>
    </source>
</evidence>
<proteinExistence type="predicted"/>
<feature type="domain" description="Fungal lipase-type" evidence="2">
    <location>
        <begin position="1"/>
        <end position="88"/>
    </location>
</feature>
<dbReference type="SUPFAM" id="SSF53474">
    <property type="entry name" value="alpha/beta-Hydrolases"/>
    <property type="match status" value="1"/>
</dbReference>
<dbReference type="PANTHER" id="PTHR45908">
    <property type="entry name" value="PROTEIN CBG11750-RELATED"/>
    <property type="match status" value="1"/>
</dbReference>
<evidence type="ECO:0000256" key="1">
    <source>
        <dbReference type="SAM" id="MobiDB-lite"/>
    </source>
</evidence>